<protein>
    <recommendedName>
        <fullName evidence="9">Cleavage stimulation factor subunit 3</fullName>
    </recommendedName>
    <alternativeName>
        <fullName evidence="10">CF-1 77 kDa subunit</fullName>
    </alternativeName>
    <alternativeName>
        <fullName evidence="11">Cleavage stimulation factor 77 kDa subunit</fullName>
    </alternativeName>
</protein>
<evidence type="ECO:0000256" key="5">
    <source>
        <dbReference type="ARBA" id="ARBA00022990"/>
    </source>
</evidence>
<reference evidence="14" key="4">
    <citation type="submission" date="2025-09" db="UniProtKB">
        <authorList>
            <consortium name="Ensembl"/>
        </authorList>
    </citation>
    <scope>IDENTIFICATION</scope>
</reference>
<dbReference type="Proteomes" id="UP000265100">
    <property type="component" value="Chromosome 1"/>
</dbReference>
<keyword evidence="5" id="KW-0007">Acetylation</keyword>
<dbReference type="Pfam" id="PF05843">
    <property type="entry name" value="Suf"/>
    <property type="match status" value="1"/>
</dbReference>
<evidence type="ECO:0000256" key="2">
    <source>
        <dbReference type="ARBA" id="ARBA00022553"/>
    </source>
</evidence>
<name>A0AAX7UQL8_ASTCA</name>
<reference evidence="14 15" key="1">
    <citation type="submission" date="2018-05" db="EMBL/GenBank/DDBJ databases">
        <authorList>
            <person name="Datahose"/>
        </authorList>
    </citation>
    <scope>NUCLEOTIDE SEQUENCE</scope>
</reference>
<reference evidence="14" key="3">
    <citation type="submission" date="2025-08" db="UniProtKB">
        <authorList>
            <consortium name="Ensembl"/>
        </authorList>
    </citation>
    <scope>IDENTIFICATION</scope>
</reference>
<reference evidence="15" key="2">
    <citation type="submission" date="2023-03" db="EMBL/GenBank/DDBJ databases">
        <authorList>
            <consortium name="Wellcome Sanger Institute Data Sharing"/>
        </authorList>
    </citation>
    <scope>NUCLEOTIDE SEQUENCE [LARGE SCALE GENOMIC DNA]</scope>
</reference>
<evidence type="ECO:0000313" key="14">
    <source>
        <dbReference type="Ensembl" id="ENSACLP00000071057.1"/>
    </source>
</evidence>
<dbReference type="InterPro" id="IPR045243">
    <property type="entry name" value="Rna14-like"/>
</dbReference>
<proteinExistence type="predicted"/>
<feature type="domain" description="Suppressor of forked" evidence="13">
    <location>
        <begin position="11"/>
        <end position="524"/>
    </location>
</feature>
<dbReference type="FunFam" id="1.25.40.1040:FF:000002">
    <property type="entry name" value="Cleavage stimulation factor subunit 3"/>
    <property type="match status" value="1"/>
</dbReference>
<dbReference type="GO" id="GO:0031124">
    <property type="term" value="P:mRNA 3'-end processing"/>
    <property type="evidence" value="ECO:0007669"/>
    <property type="project" value="InterPro"/>
</dbReference>
<dbReference type="FunFam" id="1.25.40.10:FF:002655">
    <property type="entry name" value="Cleavage stimulation factor subunit 3"/>
    <property type="match status" value="1"/>
</dbReference>
<dbReference type="PANTHER" id="PTHR19980">
    <property type="entry name" value="RNA CLEAVAGE STIMULATION FACTOR"/>
    <property type="match status" value="1"/>
</dbReference>
<evidence type="ECO:0000256" key="4">
    <source>
        <dbReference type="ARBA" id="ARBA00022737"/>
    </source>
</evidence>
<dbReference type="Ensembl" id="ENSACLT00000054011.1">
    <property type="protein sequence ID" value="ENSACLP00000071057.1"/>
    <property type="gene ID" value="ENSACLG00000007820.2"/>
</dbReference>
<evidence type="ECO:0000256" key="11">
    <source>
        <dbReference type="ARBA" id="ARBA00078012"/>
    </source>
</evidence>
<evidence type="ECO:0000256" key="8">
    <source>
        <dbReference type="ARBA" id="ARBA00062648"/>
    </source>
</evidence>
<keyword evidence="2" id="KW-0597">Phosphoprotein</keyword>
<evidence type="ECO:0000256" key="6">
    <source>
        <dbReference type="ARBA" id="ARBA00023242"/>
    </source>
</evidence>
<comment type="function">
    <text evidence="7">One of the multiple factors required for polyadenylation and 3'-end cleavage of mammalian pre-mRNAs.</text>
</comment>
<dbReference type="PANTHER" id="PTHR19980:SF0">
    <property type="entry name" value="CLEAVAGE STIMULATION FACTOR SUBUNIT 3"/>
    <property type="match status" value="1"/>
</dbReference>
<dbReference type="InterPro" id="IPR003107">
    <property type="entry name" value="HAT"/>
</dbReference>
<evidence type="ECO:0000256" key="9">
    <source>
        <dbReference type="ARBA" id="ARBA00074328"/>
    </source>
</evidence>
<keyword evidence="3" id="KW-0507">mRNA processing</keyword>
<organism evidence="14 15">
    <name type="scientific">Astatotilapia calliptera</name>
    <name type="common">Eastern happy</name>
    <name type="synonym">Chromis callipterus</name>
    <dbReference type="NCBI Taxonomy" id="8154"/>
    <lineage>
        <taxon>Eukaryota</taxon>
        <taxon>Metazoa</taxon>
        <taxon>Chordata</taxon>
        <taxon>Craniata</taxon>
        <taxon>Vertebrata</taxon>
        <taxon>Euteleostomi</taxon>
        <taxon>Actinopterygii</taxon>
        <taxon>Neopterygii</taxon>
        <taxon>Teleostei</taxon>
        <taxon>Neoteleostei</taxon>
        <taxon>Acanthomorphata</taxon>
        <taxon>Ovalentaria</taxon>
        <taxon>Cichlomorphae</taxon>
        <taxon>Cichliformes</taxon>
        <taxon>Cichlidae</taxon>
        <taxon>African cichlids</taxon>
        <taxon>Pseudocrenilabrinae</taxon>
        <taxon>Haplochromini</taxon>
        <taxon>Astatotilapia</taxon>
    </lineage>
</organism>
<dbReference type="Gene3D" id="1.25.40.1040">
    <property type="match status" value="1"/>
</dbReference>
<evidence type="ECO:0000256" key="12">
    <source>
        <dbReference type="SAM" id="MobiDB-lite"/>
    </source>
</evidence>
<keyword evidence="15" id="KW-1185">Reference proteome</keyword>
<accession>A0AAX7UQL8</accession>
<dbReference type="AlphaFoldDB" id="A0AAX7UQL8"/>
<dbReference type="GO" id="GO:0003729">
    <property type="term" value="F:mRNA binding"/>
    <property type="evidence" value="ECO:0007669"/>
    <property type="project" value="TreeGrafter"/>
</dbReference>
<sequence length="684" mass="79152">SEAAAEYIPEKVKKAEKKLEENPYDLDAWSILIREAQNQPIDKARKTYERLVSQFPSSGRFWKLYIEAELFQRCLMKVLHIDLWKCYLSYVRETKGKLPSYKEKMAQAYDFALDKIGMEIMSYQIWVDYINFLKGVEAVGSYAENQRITAVRRVYQRGCVNPMINIEQLWRDYSKYEEGINVHLAKKMIEDRSRDYMNARRVAKEYETVMKGLDRNAPSVPPQNSPQEAQQVEMWKKYIQWEKSNPLRTEDQTLITKRVMFAYEQCLLVLGHHPDIWYEAAQYLEQSSKLLAEKGDMNNSKLFSDEAANIYERAIGTLLKKNMLLYFAFADYEESRMKYEKVHSIYNKLLAIEDIDPTLVYIQYMKFARRAEGIKSGRTIFKKAREDPRTRHHVYVTAALMEYYCSKDKSVAFKIFELGLKKYGDIPEYILAYIDYLSHLNEDNNTRVLFERVLTSGSLSPEKSGEIWARFLAFESNIGDLASILKVERRRFMAFKDEYEGKETALLVDRYKFMDLYPCSTSELKALGYKDVSRAKLAALLPETVVAPSVPALKDEVDRKPEYPKPDTNQMIPFQPRHLAPPGLHPVPGGVFPVPPAAGPFVQVDELMETFRRCTLPETVDAAVELITGRQPDVGGEGNGSMENHTIAKSLKRPNADSDEEDDKGAIAPPIHDIYRARQQKRIR</sequence>
<keyword evidence="4" id="KW-0677">Repeat</keyword>
<gene>
    <name evidence="14" type="primary">CSTF3</name>
</gene>
<comment type="subcellular location">
    <subcellularLocation>
        <location evidence="1">Nucleus</location>
    </subcellularLocation>
</comment>
<dbReference type="InterPro" id="IPR008847">
    <property type="entry name" value="Suf"/>
</dbReference>
<dbReference type="SMART" id="SM00386">
    <property type="entry name" value="HAT"/>
    <property type="match status" value="10"/>
</dbReference>
<evidence type="ECO:0000256" key="7">
    <source>
        <dbReference type="ARBA" id="ARBA00055756"/>
    </source>
</evidence>
<evidence type="ECO:0000313" key="15">
    <source>
        <dbReference type="Proteomes" id="UP000265100"/>
    </source>
</evidence>
<evidence type="ECO:0000256" key="3">
    <source>
        <dbReference type="ARBA" id="ARBA00022664"/>
    </source>
</evidence>
<evidence type="ECO:0000259" key="13">
    <source>
        <dbReference type="Pfam" id="PF05843"/>
    </source>
</evidence>
<keyword evidence="6" id="KW-0539">Nucleus</keyword>
<evidence type="ECO:0000256" key="1">
    <source>
        <dbReference type="ARBA" id="ARBA00004123"/>
    </source>
</evidence>
<evidence type="ECO:0000256" key="10">
    <source>
        <dbReference type="ARBA" id="ARBA00076953"/>
    </source>
</evidence>
<dbReference type="GeneTree" id="ENSGT00390000006758"/>
<comment type="subunit">
    <text evidence="8">Homodimer. The CSTF complex is composed of CSTF1 (50 kDa subunit), CSTF2 (64 kDa subunit) and CSTF3 (77 kDa subunit). CSTF3 directly interacts with CSTF1 and CSTF2. Interacts with FIP1L1.</text>
</comment>
<dbReference type="GO" id="GO:0005634">
    <property type="term" value="C:nucleus"/>
    <property type="evidence" value="ECO:0007669"/>
    <property type="project" value="UniProtKB-SubCell"/>
</dbReference>
<dbReference type="SUPFAM" id="SSF48452">
    <property type="entry name" value="TPR-like"/>
    <property type="match status" value="1"/>
</dbReference>
<dbReference type="InterPro" id="IPR011990">
    <property type="entry name" value="TPR-like_helical_dom_sf"/>
</dbReference>
<feature type="region of interest" description="Disordered" evidence="12">
    <location>
        <begin position="631"/>
        <end position="684"/>
    </location>
</feature>